<evidence type="ECO:0000259" key="1">
    <source>
        <dbReference type="PROSITE" id="PS51186"/>
    </source>
</evidence>
<dbReference type="EMBL" id="VLNR01000058">
    <property type="protein sequence ID" value="TSE05600.1"/>
    <property type="molecule type" value="Genomic_DNA"/>
</dbReference>
<dbReference type="InterPro" id="IPR017255">
    <property type="entry name" value="AcTrfase_GNAT_prd"/>
</dbReference>
<sequence>MNTKLDYSIRRLKETDLHQVAELYSLFWNDAMNLTKMKEVFKRVSKDSQYIFLGAEMNGEIIGTIQGVICEELYGACKPFLVMENFVVSKEHRGKGIGKSLLSELENNAKKRKCSQMIFLTESDRSDSIKFYEKLGFDSSTHKGFKKSL</sequence>
<dbReference type="Proteomes" id="UP000318833">
    <property type="component" value="Unassembled WGS sequence"/>
</dbReference>
<reference evidence="2 3" key="1">
    <citation type="submission" date="2019-07" db="EMBL/GenBank/DDBJ databases">
        <title>The draft genome sequence of Aquimarina algiphila M91.</title>
        <authorList>
            <person name="Meng X."/>
        </authorList>
    </citation>
    <scope>NUCLEOTIDE SEQUENCE [LARGE SCALE GENOMIC DNA]</scope>
    <source>
        <strain evidence="2 3">M91</strain>
    </source>
</reference>
<dbReference type="PROSITE" id="PS51186">
    <property type="entry name" value="GNAT"/>
    <property type="match status" value="1"/>
</dbReference>
<dbReference type="RefSeq" id="WP_143917991.1">
    <property type="nucleotide sequence ID" value="NZ_CANMIK010000063.1"/>
</dbReference>
<dbReference type="Gene3D" id="3.40.630.30">
    <property type="match status" value="1"/>
</dbReference>
<dbReference type="SUPFAM" id="SSF55729">
    <property type="entry name" value="Acyl-CoA N-acyltransferases (Nat)"/>
    <property type="match status" value="1"/>
</dbReference>
<protein>
    <submittedName>
        <fullName evidence="2">GNAT family N-acetyltransferase</fullName>
    </submittedName>
</protein>
<dbReference type="CDD" id="cd04301">
    <property type="entry name" value="NAT_SF"/>
    <property type="match status" value="1"/>
</dbReference>
<organism evidence="2 3">
    <name type="scientific">Aquimarina algiphila</name>
    <dbReference type="NCBI Taxonomy" id="2047982"/>
    <lineage>
        <taxon>Bacteria</taxon>
        <taxon>Pseudomonadati</taxon>
        <taxon>Bacteroidota</taxon>
        <taxon>Flavobacteriia</taxon>
        <taxon>Flavobacteriales</taxon>
        <taxon>Flavobacteriaceae</taxon>
        <taxon>Aquimarina</taxon>
    </lineage>
</organism>
<proteinExistence type="predicted"/>
<dbReference type="OrthoDB" id="5419426at2"/>
<dbReference type="GO" id="GO:0016747">
    <property type="term" value="F:acyltransferase activity, transferring groups other than amino-acyl groups"/>
    <property type="evidence" value="ECO:0007669"/>
    <property type="project" value="InterPro"/>
</dbReference>
<dbReference type="AlphaFoldDB" id="A0A554VEU9"/>
<keyword evidence="3" id="KW-1185">Reference proteome</keyword>
<dbReference type="PIRSF" id="PIRSF037663">
    <property type="entry name" value="Acetyltransf_GNAT_prd"/>
    <property type="match status" value="1"/>
</dbReference>
<accession>A0A554VEU9</accession>
<keyword evidence="2" id="KW-0808">Transferase</keyword>
<comment type="caution">
    <text evidence="2">The sequence shown here is derived from an EMBL/GenBank/DDBJ whole genome shotgun (WGS) entry which is preliminary data.</text>
</comment>
<gene>
    <name evidence="2" type="ORF">FOF46_22400</name>
</gene>
<dbReference type="PANTHER" id="PTHR43072">
    <property type="entry name" value="N-ACETYLTRANSFERASE"/>
    <property type="match status" value="1"/>
</dbReference>
<name>A0A554VEU9_9FLAO</name>
<dbReference type="InterPro" id="IPR000182">
    <property type="entry name" value="GNAT_dom"/>
</dbReference>
<evidence type="ECO:0000313" key="2">
    <source>
        <dbReference type="EMBL" id="TSE05600.1"/>
    </source>
</evidence>
<dbReference type="InterPro" id="IPR016181">
    <property type="entry name" value="Acyl_CoA_acyltransferase"/>
</dbReference>
<feature type="domain" description="N-acetyltransferase" evidence="1">
    <location>
        <begin position="7"/>
        <end position="149"/>
    </location>
</feature>
<dbReference type="Pfam" id="PF00583">
    <property type="entry name" value="Acetyltransf_1"/>
    <property type="match status" value="1"/>
</dbReference>
<evidence type="ECO:0000313" key="3">
    <source>
        <dbReference type="Proteomes" id="UP000318833"/>
    </source>
</evidence>